<name>X1BZD6_9ZZZZ</name>
<proteinExistence type="predicted"/>
<organism evidence="1">
    <name type="scientific">marine sediment metagenome</name>
    <dbReference type="NCBI Taxonomy" id="412755"/>
    <lineage>
        <taxon>unclassified sequences</taxon>
        <taxon>metagenomes</taxon>
        <taxon>ecological metagenomes</taxon>
    </lineage>
</organism>
<dbReference type="EMBL" id="BART01013264">
    <property type="protein sequence ID" value="GAG89568.1"/>
    <property type="molecule type" value="Genomic_DNA"/>
</dbReference>
<protein>
    <submittedName>
        <fullName evidence="1">Uncharacterized protein</fullName>
    </submittedName>
</protein>
<comment type="caution">
    <text evidence="1">The sequence shown here is derived from an EMBL/GenBank/DDBJ whole genome shotgun (WGS) entry which is preliminary data.</text>
</comment>
<feature type="non-terminal residue" evidence="1">
    <location>
        <position position="1"/>
    </location>
</feature>
<reference evidence="1" key="1">
    <citation type="journal article" date="2014" name="Front. Microbiol.">
        <title>High frequency of phylogenetically diverse reductive dehalogenase-homologous genes in deep subseafloor sedimentary metagenomes.</title>
        <authorList>
            <person name="Kawai M."/>
            <person name="Futagami T."/>
            <person name="Toyoda A."/>
            <person name="Takaki Y."/>
            <person name="Nishi S."/>
            <person name="Hori S."/>
            <person name="Arai W."/>
            <person name="Tsubouchi T."/>
            <person name="Morono Y."/>
            <person name="Uchiyama I."/>
            <person name="Ito T."/>
            <person name="Fujiyama A."/>
            <person name="Inagaki F."/>
            <person name="Takami H."/>
        </authorList>
    </citation>
    <scope>NUCLEOTIDE SEQUENCE</scope>
    <source>
        <strain evidence="1">Expedition CK06-06</strain>
    </source>
</reference>
<evidence type="ECO:0000313" key="1">
    <source>
        <dbReference type="EMBL" id="GAG89568.1"/>
    </source>
</evidence>
<accession>X1BZD6</accession>
<dbReference type="AlphaFoldDB" id="X1BZD6"/>
<gene>
    <name evidence="1" type="ORF">S01H4_27229</name>
</gene>
<sequence>LEELLIEIYEDKLKGKTDEDLKEQHNLFYS</sequence>